<feature type="compositionally biased region" description="Polar residues" evidence="1">
    <location>
        <begin position="58"/>
        <end position="72"/>
    </location>
</feature>
<proteinExistence type="predicted"/>
<feature type="region of interest" description="Disordered" evidence="1">
    <location>
        <begin position="58"/>
        <end position="90"/>
    </location>
</feature>
<gene>
    <name evidence="2" type="ORF">E2C01_006828</name>
</gene>
<name>A0A5B7CZ71_PORTR</name>
<protein>
    <submittedName>
        <fullName evidence="2">Uncharacterized protein</fullName>
    </submittedName>
</protein>
<organism evidence="2 3">
    <name type="scientific">Portunus trituberculatus</name>
    <name type="common">Swimming crab</name>
    <name type="synonym">Neptunus trituberculatus</name>
    <dbReference type="NCBI Taxonomy" id="210409"/>
    <lineage>
        <taxon>Eukaryota</taxon>
        <taxon>Metazoa</taxon>
        <taxon>Ecdysozoa</taxon>
        <taxon>Arthropoda</taxon>
        <taxon>Crustacea</taxon>
        <taxon>Multicrustacea</taxon>
        <taxon>Malacostraca</taxon>
        <taxon>Eumalacostraca</taxon>
        <taxon>Eucarida</taxon>
        <taxon>Decapoda</taxon>
        <taxon>Pleocyemata</taxon>
        <taxon>Brachyura</taxon>
        <taxon>Eubrachyura</taxon>
        <taxon>Portunoidea</taxon>
        <taxon>Portunidae</taxon>
        <taxon>Portuninae</taxon>
        <taxon>Portunus</taxon>
    </lineage>
</organism>
<evidence type="ECO:0000313" key="2">
    <source>
        <dbReference type="EMBL" id="MPC14074.1"/>
    </source>
</evidence>
<accession>A0A5B7CZ71</accession>
<sequence length="90" mass="10078">MRLEIPRIPKGAWFHCYSSQSRTSLTLYLVTPGMEGTTTFSVSHSRPLCPLCRHNAQARTPSVGSSASTISTLGRRGKDEKVDRKQWVEK</sequence>
<comment type="caution">
    <text evidence="2">The sequence shown here is derived from an EMBL/GenBank/DDBJ whole genome shotgun (WGS) entry which is preliminary data.</text>
</comment>
<dbReference type="EMBL" id="VSRR010000326">
    <property type="protein sequence ID" value="MPC14074.1"/>
    <property type="molecule type" value="Genomic_DNA"/>
</dbReference>
<evidence type="ECO:0000256" key="1">
    <source>
        <dbReference type="SAM" id="MobiDB-lite"/>
    </source>
</evidence>
<feature type="compositionally biased region" description="Basic and acidic residues" evidence="1">
    <location>
        <begin position="76"/>
        <end position="90"/>
    </location>
</feature>
<keyword evidence="3" id="KW-1185">Reference proteome</keyword>
<dbReference type="Proteomes" id="UP000324222">
    <property type="component" value="Unassembled WGS sequence"/>
</dbReference>
<evidence type="ECO:0000313" key="3">
    <source>
        <dbReference type="Proteomes" id="UP000324222"/>
    </source>
</evidence>
<dbReference type="AlphaFoldDB" id="A0A5B7CZ71"/>
<reference evidence="2 3" key="1">
    <citation type="submission" date="2019-05" db="EMBL/GenBank/DDBJ databases">
        <title>Another draft genome of Portunus trituberculatus and its Hox gene families provides insights of decapod evolution.</title>
        <authorList>
            <person name="Jeong J.-H."/>
            <person name="Song I."/>
            <person name="Kim S."/>
            <person name="Choi T."/>
            <person name="Kim D."/>
            <person name="Ryu S."/>
            <person name="Kim W."/>
        </authorList>
    </citation>
    <scope>NUCLEOTIDE SEQUENCE [LARGE SCALE GENOMIC DNA]</scope>
    <source>
        <tissue evidence="2">Muscle</tissue>
    </source>
</reference>